<name>A0ABP7FNW7_9MICO</name>
<evidence type="ECO:0000259" key="1">
    <source>
        <dbReference type="PROSITE" id="PS51186"/>
    </source>
</evidence>
<protein>
    <recommendedName>
        <fullName evidence="1">N-acetyltransferase domain-containing protein</fullName>
    </recommendedName>
</protein>
<reference evidence="3" key="1">
    <citation type="journal article" date="2019" name="Int. J. Syst. Evol. Microbiol.">
        <title>The Global Catalogue of Microorganisms (GCM) 10K type strain sequencing project: providing services to taxonomists for standard genome sequencing and annotation.</title>
        <authorList>
            <consortium name="The Broad Institute Genomics Platform"/>
            <consortium name="The Broad Institute Genome Sequencing Center for Infectious Disease"/>
            <person name="Wu L."/>
            <person name="Ma J."/>
        </authorList>
    </citation>
    <scope>NUCLEOTIDE SEQUENCE [LARGE SCALE GENOMIC DNA]</scope>
    <source>
        <strain evidence="3">JCM 16949</strain>
    </source>
</reference>
<dbReference type="Gene3D" id="3.40.630.30">
    <property type="match status" value="1"/>
</dbReference>
<dbReference type="InterPro" id="IPR000182">
    <property type="entry name" value="GNAT_dom"/>
</dbReference>
<dbReference type="PROSITE" id="PS51186">
    <property type="entry name" value="GNAT"/>
    <property type="match status" value="1"/>
</dbReference>
<dbReference type="CDD" id="cd04301">
    <property type="entry name" value="NAT_SF"/>
    <property type="match status" value="1"/>
</dbReference>
<sequence>MPPGLIAYLDGEPVGWCAVEPRTRYPLILRSKVVTTSSTEEPDDDSVWAVSCFVVRVGDRRKGVGQALAKAAVDWAREHGARIIEGYPVDIEAKPEKVSSAALYHGSVSIFEQAGFTVQARPYPGRALVRLEL</sequence>
<gene>
    <name evidence="2" type="ORF">GCM10022239_19470</name>
</gene>
<accession>A0ABP7FNW7</accession>
<dbReference type="EMBL" id="BAABAE010000003">
    <property type="protein sequence ID" value="GAA3744073.1"/>
    <property type="molecule type" value="Genomic_DNA"/>
</dbReference>
<dbReference type="InterPro" id="IPR016181">
    <property type="entry name" value="Acyl_CoA_acyltransferase"/>
</dbReference>
<dbReference type="Pfam" id="PF00583">
    <property type="entry name" value="Acetyltransf_1"/>
    <property type="match status" value="1"/>
</dbReference>
<organism evidence="2 3">
    <name type="scientific">Leifsonella bigeumensis</name>
    <dbReference type="NCBI Taxonomy" id="433643"/>
    <lineage>
        <taxon>Bacteria</taxon>
        <taxon>Bacillati</taxon>
        <taxon>Actinomycetota</taxon>
        <taxon>Actinomycetes</taxon>
        <taxon>Micrococcales</taxon>
        <taxon>Microbacteriaceae</taxon>
        <taxon>Leifsonella</taxon>
    </lineage>
</organism>
<feature type="domain" description="N-acetyltransferase" evidence="1">
    <location>
        <begin position="1"/>
        <end position="133"/>
    </location>
</feature>
<dbReference type="SUPFAM" id="SSF55729">
    <property type="entry name" value="Acyl-CoA N-acyltransferases (Nat)"/>
    <property type="match status" value="1"/>
</dbReference>
<keyword evidence="3" id="KW-1185">Reference proteome</keyword>
<comment type="caution">
    <text evidence="2">The sequence shown here is derived from an EMBL/GenBank/DDBJ whole genome shotgun (WGS) entry which is preliminary data.</text>
</comment>
<evidence type="ECO:0000313" key="2">
    <source>
        <dbReference type="EMBL" id="GAA3744073.1"/>
    </source>
</evidence>
<proteinExistence type="predicted"/>
<evidence type="ECO:0000313" key="3">
    <source>
        <dbReference type="Proteomes" id="UP001501004"/>
    </source>
</evidence>
<dbReference type="Proteomes" id="UP001501004">
    <property type="component" value="Unassembled WGS sequence"/>
</dbReference>